<dbReference type="Gene3D" id="3.40.50.1820">
    <property type="entry name" value="alpha/beta hydrolase"/>
    <property type="match status" value="1"/>
</dbReference>
<dbReference type="Pfam" id="PF02897">
    <property type="entry name" value="Peptidase_S9_N"/>
    <property type="match status" value="1"/>
</dbReference>
<evidence type="ECO:0000256" key="4">
    <source>
        <dbReference type="ARBA" id="ARBA00022825"/>
    </source>
</evidence>
<accession>A0A0F3M7B9</accession>
<dbReference type="PATRIC" id="fig|1359184.3.peg.1912"/>
<dbReference type="InterPro" id="IPR051543">
    <property type="entry name" value="Serine_Peptidase_S9A"/>
</dbReference>
<reference evidence="10" key="2">
    <citation type="submission" date="2018-03" db="EMBL/GenBank/DDBJ databases">
        <authorList>
            <person name="Batty M. E."/>
            <person name="Batty M E."/>
        </authorList>
    </citation>
    <scope>NUCLEOTIDE SEQUENCE [LARGE SCALE GENOMIC DNA]</scope>
    <source>
        <strain evidence="10">Gilliam</strain>
    </source>
</reference>
<reference evidence="8" key="3">
    <citation type="submission" date="2018-03" db="EMBL/GenBank/DDBJ databases">
        <authorList>
            <person name="Keele B.F."/>
        </authorList>
    </citation>
    <scope>NUCLEOTIDE SEQUENCE [LARGE SCALE GENOMIC DNA]</scope>
    <source>
        <strain evidence="8">Gilliam</strain>
    </source>
</reference>
<dbReference type="SUPFAM" id="SSF53474">
    <property type="entry name" value="alpha/beta-Hydrolases"/>
    <property type="match status" value="1"/>
</dbReference>
<dbReference type="Proteomes" id="UP000033769">
    <property type="component" value="Unassembled WGS sequence"/>
</dbReference>
<evidence type="ECO:0000259" key="6">
    <source>
        <dbReference type="Pfam" id="PF02897"/>
    </source>
</evidence>
<evidence type="ECO:0000256" key="1">
    <source>
        <dbReference type="ARBA" id="ARBA00005228"/>
    </source>
</evidence>
<dbReference type="Proteomes" id="UP000244959">
    <property type="component" value="Chromosome I"/>
</dbReference>
<dbReference type="EMBL" id="LANO01000041">
    <property type="protein sequence ID" value="KJV51643.1"/>
    <property type="molecule type" value="Genomic_DNA"/>
</dbReference>
<dbReference type="SUPFAM" id="SSF50993">
    <property type="entry name" value="Peptidase/esterase 'gauge' domain"/>
    <property type="match status" value="1"/>
</dbReference>
<dbReference type="PANTHER" id="PTHR11757">
    <property type="entry name" value="PROTEASE FAMILY S9A OLIGOPEPTIDASE"/>
    <property type="match status" value="1"/>
</dbReference>
<sequence>MSTSIAHPIAKKVPYSFTVNNNKISDDFAWLRDRKWPKQVKDKSILAYLEAENNYADAYFSKYQPMITEIYDELKSRIKLTDQSAYTKKKNYFYYIRTEAEKAYQIFCRKYGSINAQEEIILDVNELAEHCSFVSVGTFSVSPDNNYVAYSVDYDGSERYKIRVLDLKTNTYLADEITQVIGGIVWHEAICGFFYTKTNEYWRSDKVFFHKLNCNSEDDQLIFEEGNALYNLVIQKSSDAKYLFIESSGHDNNEYYFVSTENTNLAPYIIQPRMPKVIYDVEHYNGEFFILTNDINENFRLVVTKVENPSQKYWKTFLEFNENEYLKSFDISKSCLIITYKVNGLSAIKILNFINNEIKTLNFDEAAFSAIAYTSNFEEDDIRVEYSSLRQPKILYQYDLVLGKLNILKKNEVLGNFDSEEYQVERVHANNNGTLIPISIIYKKSKFKRDGSNPMFLYGYGSYGISLNPSFNNNIFSLVDRGIVYALAHIRGGDDLGYSWYTQAKFLTKKNTFEDFICCSKYLIENNYTSKGNIIIGGGSAGGLLIGTVINTNSELYKAAILHVPFVDVLNTMLDSSLPLTPGEYDEWGDPRKQEYFDYIKSYSPYDNIKAQRYPHIYVTVGLSDLRVGYWEAAKWVAKLRSLKTDSNKLIFKTNMNLGHSGPSDRFAYLKEQAQDYCFILSLLAD</sequence>
<dbReference type="InterPro" id="IPR023302">
    <property type="entry name" value="Pept_S9A_N"/>
</dbReference>
<reference evidence="7 9" key="1">
    <citation type="submission" date="2015-02" db="EMBL/GenBank/DDBJ databases">
        <title>Genome Sequencing of Rickettsiales.</title>
        <authorList>
            <person name="Daugherty S.C."/>
            <person name="Su Q."/>
            <person name="Abolude K."/>
            <person name="Beier-Sexton M."/>
            <person name="Carlyon J.A."/>
            <person name="Carter R."/>
            <person name="Day N.P."/>
            <person name="Dumler S.J."/>
            <person name="Dyachenko V."/>
            <person name="Godinez A."/>
            <person name="Kurtti T.J."/>
            <person name="Lichay M."/>
            <person name="Mullins K.E."/>
            <person name="Ott S."/>
            <person name="Pappas-Brown V."/>
            <person name="Paris D.H."/>
            <person name="Patel P."/>
            <person name="Richards A.L."/>
            <person name="Sadzewicz L."/>
            <person name="Sears K."/>
            <person name="Seidman D."/>
            <person name="Sengamalay N."/>
            <person name="Stenos J."/>
            <person name="Tallon L.J."/>
            <person name="Vincent G."/>
            <person name="Fraser C.M."/>
            <person name="Munderloh U."/>
            <person name="Dunning-Hotopp J.C."/>
        </authorList>
    </citation>
    <scope>NUCLEOTIDE SEQUENCE [LARGE SCALE GENOMIC DNA]</scope>
    <source>
        <strain evidence="7 9">Gilliam</strain>
    </source>
</reference>
<feature type="domain" description="Peptidase S9 prolyl oligopeptidase catalytic" evidence="5">
    <location>
        <begin position="469"/>
        <end position="684"/>
    </location>
</feature>
<keyword evidence="2" id="KW-0645">Protease</keyword>
<dbReference type="InterPro" id="IPR001375">
    <property type="entry name" value="Peptidase_S9_cat"/>
</dbReference>
<dbReference type="InterPro" id="IPR002470">
    <property type="entry name" value="Peptidase_S9A"/>
</dbReference>
<comment type="similarity">
    <text evidence="1">Belongs to the peptidase S9A family.</text>
</comment>
<evidence type="ECO:0000313" key="9">
    <source>
        <dbReference type="Proteomes" id="UP000033769"/>
    </source>
</evidence>
<dbReference type="PANTHER" id="PTHR11757:SF19">
    <property type="entry name" value="PROLYL ENDOPEPTIDASE-LIKE"/>
    <property type="match status" value="1"/>
</dbReference>
<dbReference type="MEROPS" id="S09.010"/>
<evidence type="ECO:0000313" key="8">
    <source>
        <dbReference type="EMBL" id="SPR11974.1"/>
    </source>
</evidence>
<name>A0A0F3M7B9_ORITS</name>
<keyword evidence="10" id="KW-1185">Reference proteome</keyword>
<dbReference type="GO" id="GO:0006508">
    <property type="term" value="P:proteolysis"/>
    <property type="evidence" value="ECO:0007669"/>
    <property type="project" value="UniProtKB-KW"/>
</dbReference>
<protein>
    <submittedName>
        <fullName evidence="7">Prolyl oligopeptidase family protein</fullName>
    </submittedName>
    <submittedName>
        <fullName evidence="8">S9 family peptidase</fullName>
    </submittedName>
</protein>
<gene>
    <name evidence="8" type="ORF">GILLIAM_02409</name>
    <name evidence="7" type="ORF">OTSGILL_2118</name>
</gene>
<dbReference type="Pfam" id="PF00326">
    <property type="entry name" value="Peptidase_S9"/>
    <property type="match status" value="1"/>
</dbReference>
<evidence type="ECO:0000256" key="3">
    <source>
        <dbReference type="ARBA" id="ARBA00022801"/>
    </source>
</evidence>
<proteinExistence type="inferred from homology"/>
<dbReference type="PRINTS" id="PR00862">
    <property type="entry name" value="PROLIGOPTASE"/>
</dbReference>
<feature type="domain" description="Peptidase S9A N-terminal" evidence="6">
    <location>
        <begin position="9"/>
        <end position="410"/>
    </location>
</feature>
<evidence type="ECO:0000313" key="7">
    <source>
        <dbReference type="EMBL" id="KJV51643.1"/>
    </source>
</evidence>
<dbReference type="GO" id="GO:0004252">
    <property type="term" value="F:serine-type endopeptidase activity"/>
    <property type="evidence" value="ECO:0007669"/>
    <property type="project" value="InterPro"/>
</dbReference>
<keyword evidence="4" id="KW-0720">Serine protease</keyword>
<keyword evidence="3" id="KW-0378">Hydrolase</keyword>
<dbReference type="InterPro" id="IPR029058">
    <property type="entry name" value="AB_hydrolase_fold"/>
</dbReference>
<evidence type="ECO:0000256" key="2">
    <source>
        <dbReference type="ARBA" id="ARBA00022670"/>
    </source>
</evidence>
<dbReference type="AlphaFoldDB" id="A0A0F3M7B9"/>
<evidence type="ECO:0000313" key="10">
    <source>
        <dbReference type="Proteomes" id="UP000244959"/>
    </source>
</evidence>
<dbReference type="RefSeq" id="WP_047220873.1">
    <property type="nucleotide sequence ID" value="NZ_LS398551.1"/>
</dbReference>
<organism evidence="7 9">
    <name type="scientific">Orientia tsutsugamushi str. Gilliam</name>
    <dbReference type="NCBI Taxonomy" id="1359184"/>
    <lineage>
        <taxon>Bacteria</taxon>
        <taxon>Pseudomonadati</taxon>
        <taxon>Pseudomonadota</taxon>
        <taxon>Alphaproteobacteria</taxon>
        <taxon>Rickettsiales</taxon>
        <taxon>Rickettsiaceae</taxon>
        <taxon>Rickettsieae</taxon>
        <taxon>Orientia</taxon>
    </lineage>
</organism>
<evidence type="ECO:0000259" key="5">
    <source>
        <dbReference type="Pfam" id="PF00326"/>
    </source>
</evidence>
<dbReference type="EMBL" id="LS398551">
    <property type="protein sequence ID" value="SPR11974.1"/>
    <property type="molecule type" value="Genomic_DNA"/>
</dbReference>
<dbReference type="Gene3D" id="2.130.10.120">
    <property type="entry name" value="Prolyl oligopeptidase, N-terminal domain"/>
    <property type="match status" value="1"/>
</dbReference>